<evidence type="ECO:0000313" key="2">
    <source>
        <dbReference type="Proteomes" id="UP001057402"/>
    </source>
</evidence>
<proteinExistence type="predicted"/>
<organism evidence="1 2">
    <name type="scientific">Melastoma candidum</name>
    <dbReference type="NCBI Taxonomy" id="119954"/>
    <lineage>
        <taxon>Eukaryota</taxon>
        <taxon>Viridiplantae</taxon>
        <taxon>Streptophyta</taxon>
        <taxon>Embryophyta</taxon>
        <taxon>Tracheophyta</taxon>
        <taxon>Spermatophyta</taxon>
        <taxon>Magnoliopsida</taxon>
        <taxon>eudicotyledons</taxon>
        <taxon>Gunneridae</taxon>
        <taxon>Pentapetalae</taxon>
        <taxon>rosids</taxon>
        <taxon>malvids</taxon>
        <taxon>Myrtales</taxon>
        <taxon>Melastomataceae</taxon>
        <taxon>Melastomatoideae</taxon>
        <taxon>Melastomateae</taxon>
        <taxon>Melastoma</taxon>
    </lineage>
</organism>
<reference evidence="2" key="1">
    <citation type="journal article" date="2023" name="Front. Plant Sci.">
        <title>Chromosomal-level genome assembly of Melastoma candidum provides insights into trichome evolution.</title>
        <authorList>
            <person name="Zhong Y."/>
            <person name="Wu W."/>
            <person name="Sun C."/>
            <person name="Zou P."/>
            <person name="Liu Y."/>
            <person name="Dai S."/>
            <person name="Zhou R."/>
        </authorList>
    </citation>
    <scope>NUCLEOTIDE SEQUENCE [LARGE SCALE GENOMIC DNA]</scope>
</reference>
<sequence length="626" mass="69062">MGQDAGFDFDEICEIGRCPKTALPPRHSERRSGARRSRRRDDLLVLNDKFFEINFGKYRSVSCKSVPDRPKGMDGGLEMNRGSVYESSTEVGRTRNLKKFERRKIELPRGSDTSSCLSIVDSLCSSDDEVESNRSSVISRSSRVTMASKCDCSSVPSSAGGSRQNCETLDNMDRGSSESIRSFSKSFSVKVERPPSSFVSESRRSSQSSLRTRFSPVKMMLDPLVKSKSSRSPLSHTIEDPAVVTNATPLTAHGKLAKDSAVQLHGILNRKQKHGVPSFEFLLECPEEALVAETWKQNNVFDSVYTFHSVDNRKKTFAEGKGSEDCRKESLVVGQMQVGCHISSELRSDGNFHDSTVIEFVLYDTAHVMQSTPQSPSRTSPGSVGRTNRVDDISSAMKLWHGLKRNVMGRDRPLASTELGPELEIAAVVVQIPCEKRESLRNPSAAEQRNIDKDMVNVVVPAGSHGLPNTEGSGPSPLLERWRAGGGCDCSGWDMGCPLVVLGNPSINIEDQILVQEDKPLRLLLQGTKDRIPALTMKFLREGFYEISFHARLSSLQAFSICIAMLHSVEATKASRDDDERNPGHGNSLELLVKEDSQFLVGPIRKIVNATPSYVVHPPFSPIARV</sequence>
<keyword evidence="2" id="KW-1185">Reference proteome</keyword>
<protein>
    <submittedName>
        <fullName evidence="1">Uncharacterized protein</fullName>
    </submittedName>
</protein>
<evidence type="ECO:0000313" key="1">
    <source>
        <dbReference type="EMBL" id="KAI4370072.1"/>
    </source>
</evidence>
<name>A0ACB9R249_9MYRT</name>
<accession>A0ACB9R249</accession>
<dbReference type="EMBL" id="CM042884">
    <property type="protein sequence ID" value="KAI4370072.1"/>
    <property type="molecule type" value="Genomic_DNA"/>
</dbReference>
<comment type="caution">
    <text evidence="1">The sequence shown here is derived from an EMBL/GenBank/DDBJ whole genome shotgun (WGS) entry which is preliminary data.</text>
</comment>
<gene>
    <name evidence="1" type="ORF">MLD38_018457</name>
</gene>
<dbReference type="Proteomes" id="UP001057402">
    <property type="component" value="Chromosome 5"/>
</dbReference>